<feature type="domain" description="Phytase-like" evidence="2">
    <location>
        <begin position="57"/>
        <end position="361"/>
    </location>
</feature>
<dbReference type="RefSeq" id="WP_189686637.1">
    <property type="nucleotide sequence ID" value="NZ_BMYK01000004.1"/>
</dbReference>
<dbReference type="PANTHER" id="PTHR37957:SF1">
    <property type="entry name" value="PHYTASE-LIKE DOMAIN-CONTAINING PROTEIN"/>
    <property type="match status" value="1"/>
</dbReference>
<keyword evidence="4" id="KW-1185">Reference proteome</keyword>
<dbReference type="InterPro" id="IPR027372">
    <property type="entry name" value="Phytase-like_dom"/>
</dbReference>
<protein>
    <submittedName>
        <fullName evidence="3">3-phytase</fullName>
    </submittedName>
</protein>
<evidence type="ECO:0000259" key="2">
    <source>
        <dbReference type="Pfam" id="PF13449"/>
    </source>
</evidence>
<evidence type="ECO:0000313" key="3">
    <source>
        <dbReference type="EMBL" id="GHC78208.1"/>
    </source>
</evidence>
<name>A0ABQ3G0F1_9BURK</name>
<organism evidence="3 4">
    <name type="scientific">Pseudorhodoferax aquiterrae</name>
    <dbReference type="NCBI Taxonomy" id="747304"/>
    <lineage>
        <taxon>Bacteria</taxon>
        <taxon>Pseudomonadati</taxon>
        <taxon>Pseudomonadota</taxon>
        <taxon>Betaproteobacteria</taxon>
        <taxon>Burkholderiales</taxon>
        <taxon>Comamonadaceae</taxon>
    </lineage>
</organism>
<evidence type="ECO:0000256" key="1">
    <source>
        <dbReference type="SAM" id="SignalP"/>
    </source>
</evidence>
<keyword evidence="1" id="KW-0732">Signal</keyword>
<dbReference type="Pfam" id="PF13449">
    <property type="entry name" value="Phytase-like"/>
    <property type="match status" value="1"/>
</dbReference>
<feature type="chain" id="PRO_5047441962" evidence="1">
    <location>
        <begin position="24"/>
        <end position="378"/>
    </location>
</feature>
<dbReference type="PANTHER" id="PTHR37957">
    <property type="entry name" value="BLR7070 PROTEIN"/>
    <property type="match status" value="1"/>
</dbReference>
<reference evidence="4" key="1">
    <citation type="journal article" date="2019" name="Int. J. Syst. Evol. Microbiol.">
        <title>The Global Catalogue of Microorganisms (GCM) 10K type strain sequencing project: providing services to taxonomists for standard genome sequencing and annotation.</title>
        <authorList>
            <consortium name="The Broad Institute Genomics Platform"/>
            <consortium name="The Broad Institute Genome Sequencing Center for Infectious Disease"/>
            <person name="Wu L."/>
            <person name="Ma J."/>
        </authorList>
    </citation>
    <scope>NUCLEOTIDE SEQUENCE [LARGE SCALE GENOMIC DNA]</scope>
    <source>
        <strain evidence="4">KCTC 23314</strain>
    </source>
</reference>
<dbReference type="Proteomes" id="UP000626210">
    <property type="component" value="Unassembled WGS sequence"/>
</dbReference>
<evidence type="ECO:0000313" key="4">
    <source>
        <dbReference type="Proteomes" id="UP000626210"/>
    </source>
</evidence>
<proteinExistence type="predicted"/>
<sequence length="378" mass="40364">MPPALSLPRRHLLLGACAGLALAACGHAVAPAAVRHPGLRLIGETTLPHRLRFGGSTVGGLSGLDYDPAQGLWVAISDAPGDARFYTLRLPLTAERLGPPALLEVVRLDAPARPDAEAIRWRPTTGTVLWSTEGDVRHGVGPSLHESTREGRLLRSFALPPQFVPDPQGQRGPRHNLGFEGLALTPDGRQAWLAMENALVQDGPEPTLQQMGGPCRFTLFDLASGRALAQRAYIPEAIPQAPRAPGLYADNGVSEILMLDAQRMLVLERAYAMGVGNTLRLYRVDLASGDDTLALDPLVPGRFRPLAKTLVADLSAYLAGPQGSGLSRLDNTESLAWGPLLPATADRPALRTLVLLSDDNFNPGQVTQFVAFALTEPL</sequence>
<dbReference type="EMBL" id="BMYK01000004">
    <property type="protein sequence ID" value="GHC78208.1"/>
    <property type="molecule type" value="Genomic_DNA"/>
</dbReference>
<comment type="caution">
    <text evidence="3">The sequence shown here is derived from an EMBL/GenBank/DDBJ whole genome shotgun (WGS) entry which is preliminary data.</text>
</comment>
<gene>
    <name evidence="3" type="ORF">GCM10007320_18290</name>
</gene>
<dbReference type="PROSITE" id="PS51318">
    <property type="entry name" value="TAT"/>
    <property type="match status" value="1"/>
</dbReference>
<dbReference type="InterPro" id="IPR006311">
    <property type="entry name" value="TAT_signal"/>
</dbReference>
<accession>A0ABQ3G0F1</accession>
<feature type="signal peptide" evidence="1">
    <location>
        <begin position="1"/>
        <end position="23"/>
    </location>
</feature>